<dbReference type="Proteomes" id="UP000440367">
    <property type="component" value="Unassembled WGS sequence"/>
</dbReference>
<evidence type="ECO:0008006" key="8">
    <source>
        <dbReference type="Google" id="ProtNLM"/>
    </source>
</evidence>
<dbReference type="Proteomes" id="UP000440732">
    <property type="component" value="Unassembled WGS sequence"/>
</dbReference>
<proteinExistence type="predicted"/>
<evidence type="ECO:0000313" key="2">
    <source>
        <dbReference type="EMBL" id="KAE9090544.1"/>
    </source>
</evidence>
<evidence type="ECO:0000313" key="6">
    <source>
        <dbReference type="Proteomes" id="UP000440732"/>
    </source>
</evidence>
<evidence type="ECO:0000313" key="3">
    <source>
        <dbReference type="EMBL" id="KAE9117728.1"/>
    </source>
</evidence>
<dbReference type="AlphaFoldDB" id="A0A6A3SJ00"/>
<organism evidence="3 6">
    <name type="scientific">Phytophthora fragariae</name>
    <dbReference type="NCBI Taxonomy" id="53985"/>
    <lineage>
        <taxon>Eukaryota</taxon>
        <taxon>Sar</taxon>
        <taxon>Stramenopiles</taxon>
        <taxon>Oomycota</taxon>
        <taxon>Peronosporomycetes</taxon>
        <taxon>Peronosporales</taxon>
        <taxon>Peronosporaceae</taxon>
        <taxon>Phytophthora</taxon>
    </lineage>
</organism>
<dbReference type="PROSITE" id="PS51257">
    <property type="entry name" value="PROKAR_LIPOPROTEIN"/>
    <property type="match status" value="1"/>
</dbReference>
<comment type="caution">
    <text evidence="3">The sequence shown here is derived from an EMBL/GenBank/DDBJ whole genome shotgun (WGS) entry which is preliminary data.</text>
</comment>
<evidence type="ECO:0000313" key="5">
    <source>
        <dbReference type="Proteomes" id="UP000440367"/>
    </source>
</evidence>
<evidence type="ECO:0000313" key="7">
    <source>
        <dbReference type="Proteomes" id="UP000488956"/>
    </source>
</evidence>
<dbReference type="EMBL" id="QXGD01000710">
    <property type="protein sequence ID" value="KAE9227647.1"/>
    <property type="molecule type" value="Genomic_DNA"/>
</dbReference>
<reference evidence="5 6" key="1">
    <citation type="submission" date="2018-08" db="EMBL/GenBank/DDBJ databases">
        <title>Genomic investigation of the strawberry pathogen Phytophthora fragariae indicates pathogenicity is determined by transcriptional variation in three key races.</title>
        <authorList>
            <person name="Adams T.M."/>
            <person name="Armitage A.D."/>
            <person name="Sobczyk M.K."/>
            <person name="Bates H.J."/>
            <person name="Dunwell J.M."/>
            <person name="Nellist C.F."/>
            <person name="Harrison R.J."/>
        </authorList>
    </citation>
    <scope>NUCLEOTIDE SEQUENCE [LARGE SCALE GENOMIC DNA]</scope>
    <source>
        <strain evidence="4 5">BC-1</strain>
        <strain evidence="3 6">NOV-5</strain>
        <strain evidence="2 7">ONT-3</strain>
    </source>
</reference>
<name>A0A6A3SJ00_9STRA</name>
<evidence type="ECO:0000313" key="4">
    <source>
        <dbReference type="EMBL" id="KAE9227647.1"/>
    </source>
</evidence>
<feature type="signal peptide" evidence="1">
    <location>
        <begin position="1"/>
        <end position="21"/>
    </location>
</feature>
<protein>
    <recommendedName>
        <fullName evidence="8">RxLR effector protein</fullName>
    </recommendedName>
</protein>
<evidence type="ECO:0000256" key="1">
    <source>
        <dbReference type="SAM" id="SignalP"/>
    </source>
</evidence>
<dbReference type="Proteomes" id="UP000488956">
    <property type="component" value="Unassembled WGS sequence"/>
</dbReference>
<keyword evidence="1" id="KW-0732">Signal</keyword>
<dbReference type="EMBL" id="QXGA01001488">
    <property type="protein sequence ID" value="KAE9117728.1"/>
    <property type="molecule type" value="Genomic_DNA"/>
</dbReference>
<feature type="chain" id="PRO_5036166013" description="RxLR effector protein" evidence="1">
    <location>
        <begin position="22"/>
        <end position="53"/>
    </location>
</feature>
<sequence>MHRSLFLHAVVLAMLFACTNLRTYCLQGHYRALGSSGGSSMPLAASILPTDSH</sequence>
<accession>A0A6A3SJ00</accession>
<dbReference type="EMBL" id="QXFX01001422">
    <property type="protein sequence ID" value="KAE9090544.1"/>
    <property type="molecule type" value="Genomic_DNA"/>
</dbReference>
<gene>
    <name evidence="4" type="ORF">PF002_g13766</name>
    <name evidence="3" type="ORF">PF006_g18753</name>
    <name evidence="2" type="ORF">PF010_g18545</name>
</gene>